<keyword evidence="3" id="KW-0227">DNA damage</keyword>
<keyword evidence="4 8" id="KW-0378">Hydrolase</keyword>
<keyword evidence="5" id="KW-0190">Covalent protein-DNA linkage</keyword>
<dbReference type="Pfam" id="PF02586">
    <property type="entry name" value="SRAP"/>
    <property type="match status" value="1"/>
</dbReference>
<evidence type="ECO:0000256" key="9">
    <source>
        <dbReference type="SAM" id="MobiDB-lite"/>
    </source>
</evidence>
<evidence type="ECO:0000256" key="4">
    <source>
        <dbReference type="ARBA" id="ARBA00022801"/>
    </source>
</evidence>
<evidence type="ECO:0000256" key="6">
    <source>
        <dbReference type="ARBA" id="ARBA00023125"/>
    </source>
</evidence>
<feature type="region of interest" description="Disordered" evidence="9">
    <location>
        <begin position="209"/>
        <end position="230"/>
    </location>
</feature>
<dbReference type="Proteomes" id="UP001379533">
    <property type="component" value="Chromosome"/>
</dbReference>
<keyword evidence="11" id="KW-1185">Reference proteome</keyword>
<dbReference type="EMBL" id="CP089982">
    <property type="protein sequence ID" value="WXA99001.1"/>
    <property type="molecule type" value="Genomic_DNA"/>
</dbReference>
<comment type="similarity">
    <text evidence="1 8">Belongs to the SOS response-associated peptidase family.</text>
</comment>
<gene>
    <name evidence="10" type="ORF">LZC95_19540</name>
</gene>
<name>A0ABZ2KJZ5_9BACT</name>
<evidence type="ECO:0000313" key="11">
    <source>
        <dbReference type="Proteomes" id="UP001379533"/>
    </source>
</evidence>
<evidence type="ECO:0000256" key="7">
    <source>
        <dbReference type="ARBA" id="ARBA00023239"/>
    </source>
</evidence>
<reference evidence="10 11" key="1">
    <citation type="submission" date="2021-12" db="EMBL/GenBank/DDBJ databases">
        <title>Discovery of the Pendulisporaceae a myxobacterial family with distinct sporulation behavior and unique specialized metabolism.</title>
        <authorList>
            <person name="Garcia R."/>
            <person name="Popoff A."/>
            <person name="Bader C.D."/>
            <person name="Loehr J."/>
            <person name="Walesch S."/>
            <person name="Walt C."/>
            <person name="Boldt J."/>
            <person name="Bunk B."/>
            <person name="Haeckl F.J.F.P.J."/>
            <person name="Gunesch A.P."/>
            <person name="Birkelbach J."/>
            <person name="Nuebel U."/>
            <person name="Pietschmann T."/>
            <person name="Bach T."/>
            <person name="Mueller R."/>
        </authorList>
    </citation>
    <scope>NUCLEOTIDE SEQUENCE [LARGE SCALE GENOMIC DNA]</scope>
    <source>
        <strain evidence="10 11">MSr12523</strain>
    </source>
</reference>
<evidence type="ECO:0000256" key="8">
    <source>
        <dbReference type="RuleBase" id="RU364100"/>
    </source>
</evidence>
<dbReference type="SUPFAM" id="SSF143081">
    <property type="entry name" value="BB1717-like"/>
    <property type="match status" value="1"/>
</dbReference>
<dbReference type="InterPro" id="IPR003738">
    <property type="entry name" value="SRAP"/>
</dbReference>
<evidence type="ECO:0000256" key="1">
    <source>
        <dbReference type="ARBA" id="ARBA00008136"/>
    </source>
</evidence>
<dbReference type="PANTHER" id="PTHR13604:SF0">
    <property type="entry name" value="ABASIC SITE PROCESSING PROTEIN HMCES"/>
    <property type="match status" value="1"/>
</dbReference>
<dbReference type="EC" id="3.4.-.-" evidence="8"/>
<organism evidence="10 11">
    <name type="scientific">Pendulispora brunnea</name>
    <dbReference type="NCBI Taxonomy" id="2905690"/>
    <lineage>
        <taxon>Bacteria</taxon>
        <taxon>Pseudomonadati</taxon>
        <taxon>Myxococcota</taxon>
        <taxon>Myxococcia</taxon>
        <taxon>Myxococcales</taxon>
        <taxon>Sorangiineae</taxon>
        <taxon>Pendulisporaceae</taxon>
        <taxon>Pendulispora</taxon>
    </lineage>
</organism>
<keyword evidence="6" id="KW-0238">DNA-binding</keyword>
<evidence type="ECO:0000256" key="3">
    <source>
        <dbReference type="ARBA" id="ARBA00022763"/>
    </source>
</evidence>
<dbReference type="PANTHER" id="PTHR13604">
    <property type="entry name" value="DC12-RELATED"/>
    <property type="match status" value="1"/>
</dbReference>
<evidence type="ECO:0000256" key="2">
    <source>
        <dbReference type="ARBA" id="ARBA00022670"/>
    </source>
</evidence>
<keyword evidence="7" id="KW-0456">Lyase</keyword>
<dbReference type="InterPro" id="IPR036590">
    <property type="entry name" value="SRAP-like"/>
</dbReference>
<dbReference type="Gene3D" id="3.90.1680.10">
    <property type="entry name" value="SOS response associated peptidase-like"/>
    <property type="match status" value="1"/>
</dbReference>
<feature type="compositionally biased region" description="Polar residues" evidence="9">
    <location>
        <begin position="219"/>
        <end position="230"/>
    </location>
</feature>
<keyword evidence="2 8" id="KW-0645">Protease</keyword>
<protein>
    <recommendedName>
        <fullName evidence="8">Abasic site processing protein</fullName>
        <ecNumber evidence="8">3.4.-.-</ecNumber>
    </recommendedName>
</protein>
<evidence type="ECO:0000256" key="5">
    <source>
        <dbReference type="ARBA" id="ARBA00023124"/>
    </source>
</evidence>
<accession>A0ABZ2KJZ5</accession>
<proteinExistence type="inferred from homology"/>
<dbReference type="RefSeq" id="WP_394849631.1">
    <property type="nucleotide sequence ID" value="NZ_CP089982.1"/>
</dbReference>
<evidence type="ECO:0000313" key="10">
    <source>
        <dbReference type="EMBL" id="WXA99001.1"/>
    </source>
</evidence>
<sequence length="230" mass="25223">MCGRGEVDYTAAKIVNAFRQAFGAELDVQLDLSVPRRNVVPSAKVPVLQRVDGRFVLADQRWGAGMYNGEPIVLTRSERLLNGQYERLARGLVAFTKFYEWQGEKPNKIPYAVRDKEGAVLMLAALCMREVTANGEVREGCRVVTQPALGPLTAIHERMPVLVSPDHLARWFDAASTRSAMAAVLPDQFRISAALEVYVEDPLVAAGLKASAPARTRRNPSTPGSQGTLF</sequence>